<dbReference type="InterPro" id="IPR002885">
    <property type="entry name" value="PPR_rpt"/>
</dbReference>
<dbReference type="PROSITE" id="PS51375">
    <property type="entry name" value="PPR"/>
    <property type="match status" value="6"/>
</dbReference>
<gene>
    <name evidence="3" type="ORF">KP509_29G017400</name>
</gene>
<dbReference type="FunFam" id="1.25.40.10:FF:000031">
    <property type="entry name" value="Pentatricopeptide repeat-containing protein mitochondrial"/>
    <property type="match status" value="2"/>
</dbReference>
<feature type="repeat" description="PPR" evidence="2">
    <location>
        <begin position="295"/>
        <end position="329"/>
    </location>
</feature>
<feature type="repeat" description="PPR" evidence="2">
    <location>
        <begin position="500"/>
        <end position="534"/>
    </location>
</feature>
<dbReference type="Gene3D" id="1.25.40.10">
    <property type="entry name" value="Tetratricopeptide repeat domain"/>
    <property type="match status" value="5"/>
</dbReference>
<dbReference type="OrthoDB" id="1879995at2759"/>
<reference evidence="3" key="1">
    <citation type="submission" date="2021-08" db="EMBL/GenBank/DDBJ databases">
        <title>WGS assembly of Ceratopteris richardii.</title>
        <authorList>
            <person name="Marchant D.B."/>
            <person name="Chen G."/>
            <person name="Jenkins J."/>
            <person name="Shu S."/>
            <person name="Leebens-Mack J."/>
            <person name="Grimwood J."/>
            <person name="Schmutz J."/>
            <person name="Soltis P."/>
            <person name="Soltis D."/>
            <person name="Chen Z.-H."/>
        </authorList>
    </citation>
    <scope>NUCLEOTIDE SEQUENCE</scope>
    <source>
        <strain evidence="3">Whitten #5841</strain>
        <tissue evidence="3">Leaf</tissue>
    </source>
</reference>
<accession>A0A8T2R7E5</accession>
<evidence type="ECO:0000256" key="1">
    <source>
        <dbReference type="ARBA" id="ARBA00022737"/>
    </source>
</evidence>
<dbReference type="AlphaFoldDB" id="A0A8T2R7E5"/>
<evidence type="ECO:0008006" key="5">
    <source>
        <dbReference type="Google" id="ProtNLM"/>
    </source>
</evidence>
<proteinExistence type="predicted"/>
<dbReference type="InterPro" id="IPR046960">
    <property type="entry name" value="PPR_At4g14850-like_plant"/>
</dbReference>
<organism evidence="3 4">
    <name type="scientific">Ceratopteris richardii</name>
    <name type="common">Triangle waterfern</name>
    <dbReference type="NCBI Taxonomy" id="49495"/>
    <lineage>
        <taxon>Eukaryota</taxon>
        <taxon>Viridiplantae</taxon>
        <taxon>Streptophyta</taxon>
        <taxon>Embryophyta</taxon>
        <taxon>Tracheophyta</taxon>
        <taxon>Polypodiopsida</taxon>
        <taxon>Polypodiidae</taxon>
        <taxon>Polypodiales</taxon>
        <taxon>Pteridineae</taxon>
        <taxon>Pteridaceae</taxon>
        <taxon>Parkerioideae</taxon>
        <taxon>Ceratopteris</taxon>
    </lineage>
</organism>
<dbReference type="FunFam" id="1.25.40.10:FF:000073">
    <property type="entry name" value="Pentatricopeptide repeat-containing protein chloroplastic"/>
    <property type="match status" value="1"/>
</dbReference>
<dbReference type="Pfam" id="PF13041">
    <property type="entry name" value="PPR_2"/>
    <property type="match status" value="5"/>
</dbReference>
<dbReference type="NCBIfam" id="TIGR00756">
    <property type="entry name" value="PPR"/>
    <property type="match status" value="6"/>
</dbReference>
<evidence type="ECO:0000256" key="2">
    <source>
        <dbReference type="PROSITE-ProRule" id="PRU00708"/>
    </source>
</evidence>
<dbReference type="Pfam" id="PF01535">
    <property type="entry name" value="PPR"/>
    <property type="match status" value="2"/>
</dbReference>
<feature type="repeat" description="PPR" evidence="2">
    <location>
        <begin position="193"/>
        <end position="227"/>
    </location>
</feature>
<dbReference type="InterPro" id="IPR011990">
    <property type="entry name" value="TPR-like_helical_dom_sf"/>
</dbReference>
<evidence type="ECO:0000313" key="3">
    <source>
        <dbReference type="EMBL" id="KAH7291453.1"/>
    </source>
</evidence>
<comment type="caution">
    <text evidence="3">The sequence shown here is derived from an EMBL/GenBank/DDBJ whole genome shotgun (WGS) entry which is preliminary data.</text>
</comment>
<evidence type="ECO:0000313" key="4">
    <source>
        <dbReference type="Proteomes" id="UP000825935"/>
    </source>
</evidence>
<dbReference type="PANTHER" id="PTHR24015">
    <property type="entry name" value="OS07G0578800 PROTEIN-RELATED"/>
    <property type="match status" value="1"/>
</dbReference>
<protein>
    <recommendedName>
        <fullName evidence="5">Pentatricopeptide repeat-containing protein</fullName>
    </recommendedName>
</protein>
<sequence>MVISSSPPGKQNAGKAYKSKYKVRHDEASAFIALLRDCAKKKDLQRGRRVHDEVRENGLLSECAGALVLMYVKCGDLAKAEQLVYSYQSKDVSSWNALMAGYAQSGQGYKALGCFERMQQKGVSPSVPTFACVLKVCGSIKAIKKGEQIHDEIARQRLFERQIVLGNSLIDMYAKCGALSKAWRVFEELPYRNVVTWNAMIGGYAQHGKGNQALECFKQMQSEYITPNGVTYICVLKACGSIKAIGMGKAIHDEIARQGLLQNDIVLATAVVDMYAKCGELAKAQRVLETLPSRDVISWSALISGYAHQGQGEKALKCFEQMQREGLSPNAFTFACLIQACGSIKAIEKGGEIHKEINRQGLLRNDLVLGTALVDMYAKCGALAKAQLVLEKLPFRDVITWSALITGYIQQGQGEQALCCFEAMQKEGLTPNAVTYACILKACGIIGAVEKGEQIHDEVANLGLLAENVVVLGTALVDMYAKCGSLVKATQVLEELHCQNVVPWNALMTGYTLHGQNEQALKCFEQMQEMGISPNEVTFSCVLNACSRLGLVEKGNMYFFDMSRIYGVKPSLEHFACMVDLFGRAGHLDKAVQVIQKMPNSSHMAAWCALLGACQKWGEVEVGEWAFEQAVALDGSDGAAYVLMGNIYGTAGMYENAKQIELLRNENMAWKQPRSLWDDTGRNLHSYTSKNQLYPRTNALLKKTFHGWRYPYKNTFVLLQHGVSPSIPNNHKQIKLYSLYRDVPRALDLCKDRMIAHLV</sequence>
<dbReference type="FunFam" id="1.25.40.10:FF:000090">
    <property type="entry name" value="Pentatricopeptide repeat-containing protein, chloroplastic"/>
    <property type="match status" value="1"/>
</dbReference>
<keyword evidence="1" id="KW-0677">Repeat</keyword>
<dbReference type="EMBL" id="CM035434">
    <property type="protein sequence ID" value="KAH7291453.1"/>
    <property type="molecule type" value="Genomic_DNA"/>
</dbReference>
<feature type="repeat" description="PPR" evidence="2">
    <location>
        <begin position="91"/>
        <end position="125"/>
    </location>
</feature>
<name>A0A8T2R7E5_CERRI</name>
<dbReference type="PANTHER" id="PTHR24015:SF548">
    <property type="entry name" value="OS08G0340900 PROTEIN"/>
    <property type="match status" value="1"/>
</dbReference>
<dbReference type="GO" id="GO:0003729">
    <property type="term" value="F:mRNA binding"/>
    <property type="evidence" value="ECO:0007669"/>
    <property type="project" value="UniProtKB-ARBA"/>
</dbReference>
<dbReference type="SUPFAM" id="SSF48452">
    <property type="entry name" value="TPR-like"/>
    <property type="match status" value="1"/>
</dbReference>
<dbReference type="OMA" id="KYKVRHD"/>
<dbReference type="GO" id="GO:0009451">
    <property type="term" value="P:RNA modification"/>
    <property type="evidence" value="ECO:0007669"/>
    <property type="project" value="InterPro"/>
</dbReference>
<feature type="repeat" description="PPR" evidence="2">
    <location>
        <begin position="535"/>
        <end position="570"/>
    </location>
</feature>
<keyword evidence="4" id="KW-1185">Reference proteome</keyword>
<dbReference type="Proteomes" id="UP000825935">
    <property type="component" value="Chromosome 29"/>
</dbReference>
<feature type="repeat" description="PPR" evidence="2">
    <location>
        <begin position="397"/>
        <end position="431"/>
    </location>
</feature>